<dbReference type="InterPro" id="IPR012675">
    <property type="entry name" value="Beta-grasp_dom_sf"/>
</dbReference>
<name>A0A161I2N7_9BURK</name>
<evidence type="ECO:0000313" key="11">
    <source>
        <dbReference type="EMBL" id="ANB74983.1"/>
    </source>
</evidence>
<reference evidence="11 12" key="1">
    <citation type="journal article" date="2016" name="Gene">
        <title>PacBio SMRT assembly of a complex multi-replicon genome reveals chlorocatechol degradative operon in a region of genome plasticity.</title>
        <authorList>
            <person name="Ricker N."/>
            <person name="Shen S.Y."/>
            <person name="Goordial J."/>
            <person name="Jin S."/>
            <person name="Fulthorpe R.R."/>
        </authorList>
    </citation>
    <scope>NUCLEOTIDE SEQUENCE [LARGE SCALE GENOMIC DNA]</scope>
    <source>
        <strain evidence="11 12">OLGA172</strain>
    </source>
</reference>
<dbReference type="CDD" id="cd00207">
    <property type="entry name" value="fer2"/>
    <property type="match status" value="1"/>
</dbReference>
<protein>
    <recommendedName>
        <fullName evidence="13">Ferredoxin</fullName>
    </recommendedName>
</protein>
<dbReference type="GO" id="GO:0016491">
    <property type="term" value="F:oxidoreductase activity"/>
    <property type="evidence" value="ECO:0007669"/>
    <property type="project" value="UniProtKB-KW"/>
</dbReference>
<keyword evidence="4" id="KW-0001">2Fe-2S</keyword>
<dbReference type="InterPro" id="IPR017927">
    <property type="entry name" value="FAD-bd_FR_type"/>
</dbReference>
<dbReference type="InterPro" id="IPR050415">
    <property type="entry name" value="MRET"/>
</dbReference>
<dbReference type="GO" id="GO:0051537">
    <property type="term" value="F:2 iron, 2 sulfur cluster binding"/>
    <property type="evidence" value="ECO:0007669"/>
    <property type="project" value="UniProtKB-KW"/>
</dbReference>
<dbReference type="EMBL" id="CP014579">
    <property type="protein sequence ID" value="ANB74983.1"/>
    <property type="molecule type" value="Genomic_DNA"/>
</dbReference>
<feature type="domain" description="FAD-binding FR-type" evidence="10">
    <location>
        <begin position="2"/>
        <end position="108"/>
    </location>
</feature>
<dbReference type="InterPro" id="IPR006058">
    <property type="entry name" value="2Fe2S_fd_BS"/>
</dbReference>
<dbReference type="InterPro" id="IPR036010">
    <property type="entry name" value="2Fe-2S_ferredoxin-like_sf"/>
</dbReference>
<dbReference type="Gene3D" id="2.40.30.10">
    <property type="entry name" value="Translation factors"/>
    <property type="match status" value="1"/>
</dbReference>
<dbReference type="PRINTS" id="PR00409">
    <property type="entry name" value="PHDIOXRDTASE"/>
</dbReference>
<dbReference type="CDD" id="cd06185">
    <property type="entry name" value="PDR_like"/>
    <property type="match status" value="1"/>
</dbReference>
<dbReference type="GO" id="GO:0046872">
    <property type="term" value="F:metal ion binding"/>
    <property type="evidence" value="ECO:0007669"/>
    <property type="project" value="UniProtKB-KW"/>
</dbReference>
<evidence type="ECO:0000313" key="12">
    <source>
        <dbReference type="Proteomes" id="UP000076852"/>
    </source>
</evidence>
<dbReference type="PANTHER" id="PTHR47354">
    <property type="entry name" value="NADH OXIDOREDUCTASE HCR"/>
    <property type="match status" value="1"/>
</dbReference>
<keyword evidence="3" id="KW-0288">FMN</keyword>
<dbReference type="RefSeq" id="WP_063498281.1">
    <property type="nucleotide sequence ID" value="NZ_CP014579.1"/>
</dbReference>
<evidence type="ECO:0000256" key="6">
    <source>
        <dbReference type="ARBA" id="ARBA00023002"/>
    </source>
</evidence>
<dbReference type="InterPro" id="IPR017938">
    <property type="entry name" value="Riboflavin_synthase-like_b-brl"/>
</dbReference>
<evidence type="ECO:0000256" key="8">
    <source>
        <dbReference type="ARBA" id="ARBA00023014"/>
    </source>
</evidence>
<dbReference type="KEGG" id="buz:AYM40_21350"/>
<dbReference type="Gene3D" id="3.10.20.30">
    <property type="match status" value="1"/>
</dbReference>
<evidence type="ECO:0000256" key="1">
    <source>
        <dbReference type="ARBA" id="ARBA00001917"/>
    </source>
</evidence>
<dbReference type="Gene3D" id="3.40.50.80">
    <property type="entry name" value="Nucleotide-binding domain of ferredoxin-NADP reductase (FNR) module"/>
    <property type="match status" value="1"/>
</dbReference>
<organism evidence="11 12">
    <name type="scientific">Paraburkholderia phytofirmans OLGA172</name>
    <dbReference type="NCBI Taxonomy" id="1417228"/>
    <lineage>
        <taxon>Bacteria</taxon>
        <taxon>Pseudomonadati</taxon>
        <taxon>Pseudomonadota</taxon>
        <taxon>Betaproteobacteria</taxon>
        <taxon>Burkholderiales</taxon>
        <taxon>Burkholderiaceae</taxon>
        <taxon>Paraburkholderia</taxon>
    </lineage>
</organism>
<dbReference type="Pfam" id="PF22290">
    <property type="entry name" value="DmmA-like_N"/>
    <property type="match status" value="1"/>
</dbReference>
<comment type="cofactor">
    <cofactor evidence="1">
        <name>FMN</name>
        <dbReference type="ChEBI" id="CHEBI:58210"/>
    </cofactor>
</comment>
<evidence type="ECO:0000259" key="9">
    <source>
        <dbReference type="PROSITE" id="PS51085"/>
    </source>
</evidence>
<dbReference type="SUPFAM" id="SSF63380">
    <property type="entry name" value="Riboflavin synthase domain-like"/>
    <property type="match status" value="1"/>
</dbReference>
<evidence type="ECO:0000256" key="3">
    <source>
        <dbReference type="ARBA" id="ARBA00022643"/>
    </source>
</evidence>
<dbReference type="Pfam" id="PF00111">
    <property type="entry name" value="Fer2"/>
    <property type="match status" value="1"/>
</dbReference>
<sequence length="322" mass="34554">MENSQTLIVSDLEQQTARIRGFVLRHPQGKDLPAFDAGAHLDISVPLASGEVVQRSYSIASSPAHRDYYLLGVLREDSGRGGSAAMHAGVAVGQLLTCSQPKNQFGISPSAKHHLLIAGGIGITPLLSMLHVLVSEGKSFKLCYCARSTEDAAFLSEISDLAGDRLTLYFDGGDVTRGIDLGAELRDAQDGSEVYVCGPRGLNEAVIAAAARAGWSPERVHFEFFGAAAPAKGDQPFRVILKQSGMTVEVARDESILDAVIRHDIEPLYDCKRGECGLCATAVIEGDVDHRDYVLTAADKSERKQMCICVSRAKQGDLVLDL</sequence>
<keyword evidence="2" id="KW-0285">Flavoprotein</keyword>
<dbReference type="STRING" id="1804984.AYM40_21350"/>
<keyword evidence="12" id="KW-1185">Reference proteome</keyword>
<evidence type="ECO:0000259" key="10">
    <source>
        <dbReference type="PROSITE" id="PS51384"/>
    </source>
</evidence>
<proteinExistence type="predicted"/>
<gene>
    <name evidence="11" type="ORF">AYM40_21350</name>
</gene>
<evidence type="ECO:0000256" key="2">
    <source>
        <dbReference type="ARBA" id="ARBA00022630"/>
    </source>
</evidence>
<dbReference type="AlphaFoldDB" id="A0A161I2N7"/>
<dbReference type="PROSITE" id="PS51384">
    <property type="entry name" value="FAD_FR"/>
    <property type="match status" value="1"/>
</dbReference>
<keyword evidence="7" id="KW-0408">Iron</keyword>
<keyword evidence="5" id="KW-0479">Metal-binding</keyword>
<evidence type="ECO:0008006" key="13">
    <source>
        <dbReference type="Google" id="ProtNLM"/>
    </source>
</evidence>
<dbReference type="InterPro" id="IPR054582">
    <property type="entry name" value="DmmA-like_N"/>
</dbReference>
<feature type="domain" description="2Fe-2S ferredoxin-type" evidence="9">
    <location>
        <begin position="237"/>
        <end position="322"/>
    </location>
</feature>
<dbReference type="InterPro" id="IPR039261">
    <property type="entry name" value="FNR_nucleotide-bd"/>
</dbReference>
<dbReference type="PROSITE" id="PS51085">
    <property type="entry name" value="2FE2S_FER_2"/>
    <property type="match status" value="1"/>
</dbReference>
<evidence type="ECO:0000256" key="7">
    <source>
        <dbReference type="ARBA" id="ARBA00023004"/>
    </source>
</evidence>
<keyword evidence="8" id="KW-0411">Iron-sulfur</keyword>
<dbReference type="Proteomes" id="UP000076852">
    <property type="component" value="Chromosome 2"/>
</dbReference>
<dbReference type="PROSITE" id="PS00197">
    <property type="entry name" value="2FE2S_FER_1"/>
    <property type="match status" value="1"/>
</dbReference>
<dbReference type="SUPFAM" id="SSF54292">
    <property type="entry name" value="2Fe-2S ferredoxin-like"/>
    <property type="match status" value="1"/>
</dbReference>
<dbReference type="OrthoDB" id="544091at2"/>
<dbReference type="SUPFAM" id="SSF52343">
    <property type="entry name" value="Ferredoxin reductase-like, C-terminal NADP-linked domain"/>
    <property type="match status" value="1"/>
</dbReference>
<dbReference type="PANTHER" id="PTHR47354:SF1">
    <property type="entry name" value="CARNITINE MONOOXYGENASE REDUCTASE SUBUNIT"/>
    <property type="match status" value="1"/>
</dbReference>
<keyword evidence="6" id="KW-0560">Oxidoreductase</keyword>
<dbReference type="InterPro" id="IPR001041">
    <property type="entry name" value="2Fe-2S_ferredoxin-type"/>
</dbReference>
<accession>A0A161I2N7</accession>
<evidence type="ECO:0000256" key="5">
    <source>
        <dbReference type="ARBA" id="ARBA00022723"/>
    </source>
</evidence>
<evidence type="ECO:0000256" key="4">
    <source>
        <dbReference type="ARBA" id="ARBA00022714"/>
    </source>
</evidence>